<keyword evidence="2" id="KW-1185">Reference proteome</keyword>
<dbReference type="Proteomes" id="UP000324222">
    <property type="component" value="Unassembled WGS sequence"/>
</dbReference>
<reference evidence="1 2" key="1">
    <citation type="submission" date="2019-05" db="EMBL/GenBank/DDBJ databases">
        <title>Another draft genome of Portunus trituberculatus and its Hox gene families provides insights of decapod evolution.</title>
        <authorList>
            <person name="Jeong J.-H."/>
            <person name="Song I."/>
            <person name="Kim S."/>
            <person name="Choi T."/>
            <person name="Kim D."/>
            <person name="Ryu S."/>
            <person name="Kim W."/>
        </authorList>
    </citation>
    <scope>NUCLEOTIDE SEQUENCE [LARGE SCALE GENOMIC DNA]</scope>
    <source>
        <tissue evidence="1">Muscle</tissue>
    </source>
</reference>
<protein>
    <submittedName>
        <fullName evidence="1">Uncharacterized protein</fullName>
    </submittedName>
</protein>
<dbReference type="EMBL" id="VSRR010000682">
    <property type="protein sequence ID" value="MPC18468.1"/>
    <property type="molecule type" value="Genomic_DNA"/>
</dbReference>
<comment type="caution">
    <text evidence="1">The sequence shown here is derived from an EMBL/GenBank/DDBJ whole genome shotgun (WGS) entry which is preliminary data.</text>
</comment>
<proteinExistence type="predicted"/>
<name>A0A5B7DAT5_PORTR</name>
<dbReference type="AlphaFoldDB" id="A0A5B7DAT5"/>
<gene>
    <name evidence="1" type="ORF">E2C01_011353</name>
</gene>
<organism evidence="1 2">
    <name type="scientific">Portunus trituberculatus</name>
    <name type="common">Swimming crab</name>
    <name type="synonym">Neptunus trituberculatus</name>
    <dbReference type="NCBI Taxonomy" id="210409"/>
    <lineage>
        <taxon>Eukaryota</taxon>
        <taxon>Metazoa</taxon>
        <taxon>Ecdysozoa</taxon>
        <taxon>Arthropoda</taxon>
        <taxon>Crustacea</taxon>
        <taxon>Multicrustacea</taxon>
        <taxon>Malacostraca</taxon>
        <taxon>Eumalacostraca</taxon>
        <taxon>Eucarida</taxon>
        <taxon>Decapoda</taxon>
        <taxon>Pleocyemata</taxon>
        <taxon>Brachyura</taxon>
        <taxon>Eubrachyura</taxon>
        <taxon>Portunoidea</taxon>
        <taxon>Portunidae</taxon>
        <taxon>Portuninae</taxon>
        <taxon>Portunus</taxon>
    </lineage>
</organism>
<sequence length="140" mass="15068">MRNICRAETSNSSSFIAFKMLPMQTTTEEPTSASPLSLGGDLVPSEGVGIVSDLELPGEDDYGVPEVQITLLNALHRDALQEQPLGPQVILRVSRSTEWVKVVSTQRQISREHPVSMKALVTIGLAGKESSALSLVTINP</sequence>
<evidence type="ECO:0000313" key="2">
    <source>
        <dbReference type="Proteomes" id="UP000324222"/>
    </source>
</evidence>
<accession>A0A5B7DAT5</accession>
<evidence type="ECO:0000313" key="1">
    <source>
        <dbReference type="EMBL" id="MPC18468.1"/>
    </source>
</evidence>